<reference evidence="1 2" key="1">
    <citation type="submission" date="2018-06" db="EMBL/GenBank/DDBJ databases">
        <title>Genomic Encyclopedia of Type Strains, Phase III (KMG-III): the genomes of soil and plant-associated and newly described type strains.</title>
        <authorList>
            <person name="Whitman W."/>
        </authorList>
    </citation>
    <scope>NUCLEOTIDE SEQUENCE [LARGE SCALE GENOMIC DNA]</scope>
    <source>
        <strain evidence="1 2">CGMCC 1.12398</strain>
    </source>
</reference>
<keyword evidence="2" id="KW-1185">Reference proteome</keyword>
<name>A0A327YP66_9FLAO</name>
<protein>
    <submittedName>
        <fullName evidence="1">Uncharacterized protein</fullName>
    </submittedName>
</protein>
<dbReference type="OrthoDB" id="1274006at2"/>
<proteinExistence type="predicted"/>
<evidence type="ECO:0000313" key="2">
    <source>
        <dbReference type="Proteomes" id="UP000249620"/>
    </source>
</evidence>
<dbReference type="Proteomes" id="UP000249620">
    <property type="component" value="Unassembled WGS sequence"/>
</dbReference>
<sequence>MKKVVLIIGLFLSFVSVAQESYKYIIIPSQFSFFTEPNKFGLNELSKSFFQSEGFEVYYDNEKLPDELSKNRCLALYANALENNNMFVTKIHFELKDCTNNVLLKSELGTSREKQYKLAYTQTFREALSSLKGKINFKKADVIQNVEVVETPKEVVEVSKNEIITSNEATNTLFAIPTANGYKLVNDKPETIFVLKKTSAENVFLAHKDSRSGVLMKKTSGWFFEYYEGDKLFSENVEVKF</sequence>
<accession>A0A327YP66</accession>
<evidence type="ECO:0000313" key="1">
    <source>
        <dbReference type="EMBL" id="RAK22778.1"/>
    </source>
</evidence>
<gene>
    <name evidence="1" type="ORF">B0I03_104304</name>
</gene>
<comment type="caution">
    <text evidence="1">The sequence shown here is derived from an EMBL/GenBank/DDBJ whole genome shotgun (WGS) entry which is preliminary data.</text>
</comment>
<dbReference type="EMBL" id="QLMI01000004">
    <property type="protein sequence ID" value="RAK22778.1"/>
    <property type="molecule type" value="Genomic_DNA"/>
</dbReference>
<dbReference type="AlphaFoldDB" id="A0A327YP66"/>
<dbReference type="RefSeq" id="WP_111566971.1">
    <property type="nucleotide sequence ID" value="NZ_QLMI01000004.1"/>
</dbReference>
<organism evidence="1 2">
    <name type="scientific">Flavobacterium aquaticum</name>
    <dbReference type="NCBI Taxonomy" id="1236486"/>
    <lineage>
        <taxon>Bacteria</taxon>
        <taxon>Pseudomonadati</taxon>
        <taxon>Bacteroidota</taxon>
        <taxon>Flavobacteriia</taxon>
        <taxon>Flavobacteriales</taxon>
        <taxon>Flavobacteriaceae</taxon>
        <taxon>Flavobacterium</taxon>
    </lineage>
</organism>